<evidence type="ECO:0000256" key="1">
    <source>
        <dbReference type="ARBA" id="ARBA00008361"/>
    </source>
</evidence>
<dbReference type="PANTHER" id="PTHR44942">
    <property type="entry name" value="METHYLTRANSF_11 DOMAIN-CONTAINING PROTEIN"/>
    <property type="match status" value="1"/>
</dbReference>
<dbReference type="STRING" id="58919.A0A316ZH98"/>
<dbReference type="Gene3D" id="3.40.50.150">
    <property type="entry name" value="Vaccinia Virus protein VP39"/>
    <property type="match status" value="1"/>
</dbReference>
<dbReference type="CDD" id="cd02440">
    <property type="entry name" value="AdoMet_MTases"/>
    <property type="match status" value="1"/>
</dbReference>
<dbReference type="InterPro" id="IPR029063">
    <property type="entry name" value="SAM-dependent_MTases_sf"/>
</dbReference>
<evidence type="ECO:0000313" key="5">
    <source>
        <dbReference type="EMBL" id="PWO01131.1"/>
    </source>
</evidence>
<evidence type="ECO:0000259" key="4">
    <source>
        <dbReference type="Pfam" id="PF08241"/>
    </source>
</evidence>
<keyword evidence="6" id="KW-1185">Reference proteome</keyword>
<protein>
    <submittedName>
        <fullName evidence="5">S-adenosyl-L-methionine-dependent methyltransferase</fullName>
    </submittedName>
</protein>
<keyword evidence="2 5" id="KW-0489">Methyltransferase</keyword>
<dbReference type="OrthoDB" id="10027013at2759"/>
<organism evidence="5 6">
    <name type="scientific">Tilletiopsis washingtonensis</name>
    <dbReference type="NCBI Taxonomy" id="58919"/>
    <lineage>
        <taxon>Eukaryota</taxon>
        <taxon>Fungi</taxon>
        <taxon>Dikarya</taxon>
        <taxon>Basidiomycota</taxon>
        <taxon>Ustilaginomycotina</taxon>
        <taxon>Exobasidiomycetes</taxon>
        <taxon>Entylomatales</taxon>
        <taxon>Entylomatales incertae sedis</taxon>
        <taxon>Tilletiopsis</taxon>
    </lineage>
</organism>
<keyword evidence="3 5" id="KW-0808">Transferase</keyword>
<dbReference type="InterPro" id="IPR051052">
    <property type="entry name" value="Diverse_substrate_MTase"/>
</dbReference>
<accession>A0A316ZH98</accession>
<evidence type="ECO:0000256" key="2">
    <source>
        <dbReference type="ARBA" id="ARBA00022603"/>
    </source>
</evidence>
<dbReference type="AlphaFoldDB" id="A0A316ZH98"/>
<evidence type="ECO:0000256" key="3">
    <source>
        <dbReference type="ARBA" id="ARBA00022679"/>
    </source>
</evidence>
<dbReference type="PANTHER" id="PTHR44942:SF4">
    <property type="entry name" value="METHYLTRANSFERASE TYPE 11 DOMAIN-CONTAINING PROTEIN"/>
    <property type="match status" value="1"/>
</dbReference>
<dbReference type="GO" id="GO:0008757">
    <property type="term" value="F:S-adenosylmethionine-dependent methyltransferase activity"/>
    <property type="evidence" value="ECO:0007669"/>
    <property type="project" value="InterPro"/>
</dbReference>
<dbReference type="EMBL" id="KZ819283">
    <property type="protein sequence ID" value="PWO01131.1"/>
    <property type="molecule type" value="Genomic_DNA"/>
</dbReference>
<proteinExistence type="inferred from homology"/>
<dbReference type="SUPFAM" id="SSF53335">
    <property type="entry name" value="S-adenosyl-L-methionine-dependent methyltransferases"/>
    <property type="match status" value="1"/>
</dbReference>
<dbReference type="GeneID" id="37271337"/>
<dbReference type="GO" id="GO:0032259">
    <property type="term" value="P:methylation"/>
    <property type="evidence" value="ECO:0007669"/>
    <property type="project" value="UniProtKB-KW"/>
</dbReference>
<evidence type="ECO:0000313" key="6">
    <source>
        <dbReference type="Proteomes" id="UP000245946"/>
    </source>
</evidence>
<feature type="domain" description="Methyltransferase type 11" evidence="4">
    <location>
        <begin position="41"/>
        <end position="146"/>
    </location>
</feature>
<reference evidence="5 6" key="1">
    <citation type="journal article" date="2018" name="Mol. Biol. Evol.">
        <title>Broad Genomic Sampling Reveals a Smut Pathogenic Ancestry of the Fungal Clade Ustilaginomycotina.</title>
        <authorList>
            <person name="Kijpornyongpan T."/>
            <person name="Mondo S.J."/>
            <person name="Barry K."/>
            <person name="Sandor L."/>
            <person name="Lee J."/>
            <person name="Lipzen A."/>
            <person name="Pangilinan J."/>
            <person name="LaButti K."/>
            <person name="Hainaut M."/>
            <person name="Henrissat B."/>
            <person name="Grigoriev I.V."/>
            <person name="Spatafora J.W."/>
            <person name="Aime M.C."/>
        </authorList>
    </citation>
    <scope>NUCLEOTIDE SEQUENCE [LARGE SCALE GENOMIC DNA]</scope>
    <source>
        <strain evidence="5 6">MCA 4186</strain>
    </source>
</reference>
<sequence>MAAFSDPDFDFRRYLEERPRAPDTLYDDVLSFHQGERGTVLDAGCGPGISLFPLVPHFKRAIGVDPSEGMISEAGGAWEAYCGSALQGKRPDTLVEFKQGSAEKLTCIDDASVDLVTAAQAAHWFDYAALWPELSRVLKPGGSVAFWGYGTNFLPSHTALWPQMAEFMSSRAPVLGPYWPLPGRRLLEDLLAEIPFPKDEAAWDVAGAKRKMHTLAAPGVPELASPAEPYRMERVMTFEQLNGYFHTSSALSRFYKAHPERRSEKPDMIDVHVERLREAVLAERKSGTGAEEGLDEQHVRVAWPLGLMMIRKRA</sequence>
<dbReference type="RefSeq" id="XP_025601409.1">
    <property type="nucleotide sequence ID" value="XM_025743793.1"/>
</dbReference>
<name>A0A316ZH98_9BASI</name>
<gene>
    <name evidence="5" type="ORF">FA09DRAFT_335765</name>
</gene>
<dbReference type="Proteomes" id="UP000245946">
    <property type="component" value="Unassembled WGS sequence"/>
</dbReference>
<dbReference type="InterPro" id="IPR013216">
    <property type="entry name" value="Methyltransf_11"/>
</dbReference>
<comment type="similarity">
    <text evidence="1">Belongs to the methyltransferase superfamily.</text>
</comment>
<dbReference type="Pfam" id="PF08241">
    <property type="entry name" value="Methyltransf_11"/>
    <property type="match status" value="1"/>
</dbReference>